<evidence type="ECO:0000256" key="3">
    <source>
        <dbReference type="SAM" id="MobiDB-lite"/>
    </source>
</evidence>
<feature type="compositionally biased region" description="Basic and acidic residues" evidence="3">
    <location>
        <begin position="211"/>
        <end position="223"/>
    </location>
</feature>
<keyword evidence="5" id="KW-1185">Reference proteome</keyword>
<name>A0A8J8T942_HALGN</name>
<feature type="compositionally biased region" description="Acidic residues" evidence="3">
    <location>
        <begin position="359"/>
        <end position="380"/>
    </location>
</feature>
<feature type="compositionally biased region" description="Basic and acidic residues" evidence="3">
    <location>
        <begin position="74"/>
        <end position="111"/>
    </location>
</feature>
<sequence length="459" mass="53533">MEYFQSLINSSKPVVAQSKKPTIAAPPKQQQPSKPPSTVNNDSKNKEERLRLQKLEELRSKLQPKKKQSGGNQMKEKNNGARQKEHPKVDEQRPIKPIHKEPPRVFEKAKPELPSIMKAPDIHKPLPAVKRDMSEQEKREFIRKLEETESLFGNGPFHNSAQSRANLTDFLPQPFKPSTALHQHSQSSHSAEEYDPLEADAYNRNSSNRSQPREKPSKIERGVPNDISSSWKPLNILAQEKPKVEKTRVDPEKEKLRRELEAYKKKVKELEKAKAQGEMRRREDKHERKGERHTEKQPKKAVKKAKSSSISSMSSEDEKPMPPKADKPKLPELNILKYAAQRSGVKTLPQQRKRSPSYDQEEEDDEYEKDSFLADDDEDNLELQRTKRELERFKSRFGAKVQYSDDSDSSDMEAGYDSIDEEERYTSKIARREDRMEEERNRRIEERARERKRMKRHGE</sequence>
<feature type="compositionally biased region" description="Basic and acidic residues" evidence="3">
    <location>
        <begin position="43"/>
        <end position="60"/>
    </location>
</feature>
<feature type="compositionally biased region" description="Basic and acidic residues" evidence="3">
    <location>
        <begin position="424"/>
        <end position="449"/>
    </location>
</feature>
<feature type="compositionally biased region" description="Basic and acidic residues" evidence="3">
    <location>
        <begin position="240"/>
        <end position="298"/>
    </location>
</feature>
<feature type="region of interest" description="Disordered" evidence="3">
    <location>
        <begin position="399"/>
        <end position="459"/>
    </location>
</feature>
<protein>
    <recommendedName>
        <fullName evidence="6">Protein SPT2 homolog</fullName>
    </recommendedName>
</protein>
<comment type="similarity">
    <text evidence="1">Belongs to the SPT2 family.</text>
</comment>
<organism evidence="4 5">
    <name type="scientific">Halteria grandinella</name>
    <dbReference type="NCBI Taxonomy" id="5974"/>
    <lineage>
        <taxon>Eukaryota</taxon>
        <taxon>Sar</taxon>
        <taxon>Alveolata</taxon>
        <taxon>Ciliophora</taxon>
        <taxon>Intramacronucleata</taxon>
        <taxon>Spirotrichea</taxon>
        <taxon>Stichotrichia</taxon>
        <taxon>Sporadotrichida</taxon>
        <taxon>Halteriidae</taxon>
        <taxon>Halteria</taxon>
    </lineage>
</organism>
<feature type="region of interest" description="Disordered" evidence="3">
    <location>
        <begin position="151"/>
        <end position="380"/>
    </location>
</feature>
<feature type="compositionally biased region" description="Basic and acidic residues" evidence="3">
    <location>
        <begin position="120"/>
        <end position="137"/>
    </location>
</feature>
<evidence type="ECO:0000256" key="1">
    <source>
        <dbReference type="ARBA" id="ARBA00006461"/>
    </source>
</evidence>
<dbReference type="SMART" id="SM00784">
    <property type="entry name" value="SPT2"/>
    <property type="match status" value="1"/>
</dbReference>
<dbReference type="Pfam" id="PF08243">
    <property type="entry name" value="SPT2"/>
    <property type="match status" value="1"/>
</dbReference>
<proteinExistence type="inferred from homology"/>
<dbReference type="EMBL" id="RRYP01000804">
    <property type="protein sequence ID" value="TNV86839.1"/>
    <property type="molecule type" value="Genomic_DNA"/>
</dbReference>
<dbReference type="AlphaFoldDB" id="A0A8J8T942"/>
<evidence type="ECO:0000313" key="5">
    <source>
        <dbReference type="Proteomes" id="UP000785679"/>
    </source>
</evidence>
<evidence type="ECO:0008006" key="6">
    <source>
        <dbReference type="Google" id="ProtNLM"/>
    </source>
</evidence>
<feature type="region of interest" description="Disordered" evidence="3">
    <location>
        <begin position="1"/>
        <end position="137"/>
    </location>
</feature>
<accession>A0A8J8T942</accession>
<evidence type="ECO:0000256" key="2">
    <source>
        <dbReference type="ARBA" id="ARBA00023054"/>
    </source>
</evidence>
<dbReference type="InterPro" id="IPR013256">
    <property type="entry name" value="Chromatin_SPT2"/>
</dbReference>
<reference evidence="4" key="1">
    <citation type="submission" date="2019-06" db="EMBL/GenBank/DDBJ databases">
        <authorList>
            <person name="Zheng W."/>
        </authorList>
    </citation>
    <scope>NUCLEOTIDE SEQUENCE</scope>
    <source>
        <strain evidence="4">QDHG01</strain>
    </source>
</reference>
<comment type="caution">
    <text evidence="4">The sequence shown here is derived from an EMBL/GenBank/DDBJ whole genome shotgun (WGS) entry which is preliminary data.</text>
</comment>
<feature type="compositionally biased region" description="Polar residues" evidence="3">
    <location>
        <begin position="157"/>
        <end position="166"/>
    </location>
</feature>
<dbReference type="Proteomes" id="UP000785679">
    <property type="component" value="Unassembled WGS sequence"/>
</dbReference>
<feature type="compositionally biased region" description="Basic and acidic residues" evidence="3">
    <location>
        <begin position="316"/>
        <end position="330"/>
    </location>
</feature>
<evidence type="ECO:0000313" key="4">
    <source>
        <dbReference type="EMBL" id="TNV86839.1"/>
    </source>
</evidence>
<gene>
    <name evidence="4" type="ORF">FGO68_gene3134</name>
</gene>
<feature type="compositionally biased region" description="Polar residues" evidence="3">
    <location>
        <begin position="1"/>
        <end position="12"/>
    </location>
</feature>
<keyword evidence="2" id="KW-0175">Coiled coil</keyword>
<feature type="compositionally biased region" description="Basic residues" evidence="3">
    <location>
        <begin position="450"/>
        <end position="459"/>
    </location>
</feature>